<evidence type="ECO:0000313" key="4">
    <source>
        <dbReference type="Proteomes" id="UP000251540"/>
    </source>
</evidence>
<dbReference type="AlphaFoldDB" id="A0A7Z1QBJ2"/>
<sequence>MRLPEHKYYTLKQAAKKAECEIEDLIHFAAIGLLQLCVKVPPVELMINPYSDNEEPIDIEVWHNFSLDCDDIRKLLEEEEKSNPIPTGIDKLSEEGEGGFYFNCHYSSDYFSLLEHCSVKKNPSEYEGLGIEDDNFEILDWSGLLAIPYDSIEIDEIGLATEEGRKISVIELYPPRGPIATCKPSWFGVESFRLSRIYEFSRYELYITKYEFDLLIRGGLSVYSGENIDKETVFPLQEKIDRRSSVRKEICATNREGLYKDAIYILSRYPDECRGGRKEISPDKWRDCIFNHVKEVEPLSIRNENTVLKKLQEAVNHGKKKK</sequence>
<protein>
    <submittedName>
        <fullName evidence="2">Uncharacterized protein</fullName>
    </submittedName>
</protein>
<gene>
    <name evidence="2" type="ORF">DAX73_17550</name>
    <name evidence="1" type="ORF">DAX92_16090</name>
</gene>
<dbReference type="EMBL" id="QARP01000014">
    <property type="protein sequence ID" value="PUF34487.1"/>
    <property type="molecule type" value="Genomic_DNA"/>
</dbReference>
<dbReference type="EMBL" id="QARO01000015">
    <property type="protein sequence ID" value="PUF56825.1"/>
    <property type="molecule type" value="Genomic_DNA"/>
</dbReference>
<proteinExistence type="predicted"/>
<organism evidence="2 3">
    <name type="scientific">Salmonella enterica I</name>
    <dbReference type="NCBI Taxonomy" id="59201"/>
    <lineage>
        <taxon>Bacteria</taxon>
        <taxon>Pseudomonadati</taxon>
        <taxon>Pseudomonadota</taxon>
        <taxon>Gammaproteobacteria</taxon>
        <taxon>Enterobacterales</taxon>
        <taxon>Enterobacteriaceae</taxon>
        <taxon>Salmonella</taxon>
    </lineage>
</organism>
<comment type="caution">
    <text evidence="2">The sequence shown here is derived from an EMBL/GenBank/DDBJ whole genome shotgun (WGS) entry which is preliminary data.</text>
</comment>
<evidence type="ECO:0000313" key="3">
    <source>
        <dbReference type="Proteomes" id="UP000251351"/>
    </source>
</evidence>
<dbReference type="Proteomes" id="UP000251540">
    <property type="component" value="Unassembled WGS sequence"/>
</dbReference>
<evidence type="ECO:0000313" key="1">
    <source>
        <dbReference type="EMBL" id="PUF34487.1"/>
    </source>
</evidence>
<accession>A0A7Z1QBJ2</accession>
<name>A0A7Z1QBJ2_SALET</name>
<dbReference type="Proteomes" id="UP000251351">
    <property type="component" value="Unassembled WGS sequence"/>
</dbReference>
<reference evidence="3 4" key="1">
    <citation type="submission" date="2018-04" db="EMBL/GenBank/DDBJ databases">
        <title>Whole genome sequencing of Salmonella enterica.</title>
        <authorList>
            <person name="Bell R."/>
        </authorList>
    </citation>
    <scope>NUCLEOTIDE SEQUENCE [LARGE SCALE GENOMIC DNA]</scope>
    <source>
        <strain evidence="1 4">CFSAN058609</strain>
        <strain evidence="2 3">CFSAN058610</strain>
    </source>
</reference>
<dbReference type="RefSeq" id="WP_154707897.1">
    <property type="nucleotide sequence ID" value="NZ_QARO01000015.1"/>
</dbReference>
<evidence type="ECO:0000313" key="2">
    <source>
        <dbReference type="EMBL" id="PUF56825.1"/>
    </source>
</evidence>